<feature type="transmembrane region" description="Helical" evidence="2">
    <location>
        <begin position="123"/>
        <end position="143"/>
    </location>
</feature>
<dbReference type="GO" id="GO:0022857">
    <property type="term" value="F:transmembrane transporter activity"/>
    <property type="evidence" value="ECO:0007669"/>
    <property type="project" value="InterPro"/>
</dbReference>
<evidence type="ECO:0000313" key="5">
    <source>
        <dbReference type="Proteomes" id="UP000009231"/>
    </source>
</evidence>
<dbReference type="Proteomes" id="UP000009231">
    <property type="component" value="Chromosome"/>
</dbReference>
<dbReference type="InterPro" id="IPR051361">
    <property type="entry name" value="ThrE/Ser_Exporter"/>
</dbReference>
<dbReference type="AlphaFoldDB" id="F6D5V0"/>
<sequence>MQTPDKITQKTGSQTSLLEFLMALGKALISAGISVVDITSILERIACAYKVKAEVLIFPTVLLVKLGETESAPLSASNQKPGLIPLNQVSEIYKLIYQAENAEISPEDGKKRLKQILTEKHRFGSIGTIIGYTLFSIGIGMLMRFSPEQILVSGAFGVIVAFLILFGENQTKVSLLLPVIAALIVSSLFFLGMKEGFLTGTFIMLIPALAYFLPGAILTTGMFELASGEIISGASRVISGAAILLLLLFGLIVGLEIAGLPLQQLMFISPSNTSIWWIPYIGVLVFGVGMYLFMSIERRDMPWIILILYIAFMGEQVGNHFVGGFFGGFLGSLLMAVSGTLTERYDHGTPGFISILPAFWILVPGSLGFISLASLVGQNYPAAINNALLVTMTIVAISLGLLVGRVLTEPLKVEK</sequence>
<evidence type="ECO:0000313" key="4">
    <source>
        <dbReference type="EMBL" id="AEG18903.1"/>
    </source>
</evidence>
<dbReference type="InterPro" id="IPR010619">
    <property type="entry name" value="ThrE-like_N"/>
</dbReference>
<dbReference type="Pfam" id="PF06738">
    <property type="entry name" value="ThrE"/>
    <property type="match status" value="1"/>
</dbReference>
<feature type="transmembrane region" description="Helical" evidence="2">
    <location>
        <begin position="149"/>
        <end position="166"/>
    </location>
</feature>
<dbReference type="KEGG" id="mew:MSWAN_1894"/>
<evidence type="ECO:0000256" key="2">
    <source>
        <dbReference type="SAM" id="Phobius"/>
    </source>
</evidence>
<keyword evidence="2" id="KW-0812">Transmembrane</keyword>
<dbReference type="RefSeq" id="WP_013826402.1">
    <property type="nucleotide sequence ID" value="NC_015574.1"/>
</dbReference>
<feature type="transmembrane region" description="Helical" evidence="2">
    <location>
        <begin position="237"/>
        <end position="255"/>
    </location>
</feature>
<evidence type="ECO:0000256" key="1">
    <source>
        <dbReference type="ARBA" id="ARBA00034125"/>
    </source>
</evidence>
<feature type="transmembrane region" description="Helical" evidence="2">
    <location>
        <begin position="275"/>
        <end position="294"/>
    </location>
</feature>
<feature type="transmembrane region" description="Helical" evidence="2">
    <location>
        <begin position="197"/>
        <end position="225"/>
    </location>
</feature>
<feature type="transmembrane region" description="Helical" evidence="2">
    <location>
        <begin position="353"/>
        <end position="375"/>
    </location>
</feature>
<dbReference type="HOGENOM" id="CLU_036601_1_0_2"/>
<keyword evidence="5" id="KW-1185">Reference proteome</keyword>
<dbReference type="GeneID" id="10669408"/>
<dbReference type="PANTHER" id="PTHR31082:SF4">
    <property type="entry name" value="PHEROMONE-REGULATED MEMBRANE PROTEIN 10"/>
    <property type="match status" value="1"/>
</dbReference>
<keyword evidence="2" id="KW-1133">Transmembrane helix</keyword>
<evidence type="ECO:0000259" key="3">
    <source>
        <dbReference type="Pfam" id="PF06738"/>
    </source>
</evidence>
<dbReference type="PANTHER" id="PTHR31082">
    <property type="entry name" value="PHEROMONE-REGULATED MEMBRANE PROTEIN 10"/>
    <property type="match status" value="1"/>
</dbReference>
<dbReference type="OrthoDB" id="136747at2157"/>
<keyword evidence="2" id="KW-0472">Membrane</keyword>
<reference evidence="4 5" key="1">
    <citation type="journal article" date="2014" name="Int. J. Syst. Evol. Microbiol.">
        <title>Methanobacterium paludis sp. nov. and a novel strain of Methanobacterium lacus isolated from northern peatlands.</title>
        <authorList>
            <person name="Cadillo-Quiroz H."/>
            <person name="Brauer S.L."/>
            <person name="Goodson N."/>
            <person name="Yavitt J.B."/>
            <person name="Zinder S.H."/>
        </authorList>
    </citation>
    <scope>NUCLEOTIDE SEQUENCE [LARGE SCALE GENOMIC DNA]</scope>
    <source>
        <strain evidence="5">DSM 25820 / JCM 18151 / SWAN1</strain>
    </source>
</reference>
<feature type="transmembrane region" description="Helical" evidence="2">
    <location>
        <begin position="324"/>
        <end position="341"/>
    </location>
</feature>
<comment type="similarity">
    <text evidence="1">Belongs to the ThrE exporter (TC 2.A.79) family.</text>
</comment>
<feature type="transmembrane region" description="Helical" evidence="2">
    <location>
        <begin position="387"/>
        <end position="407"/>
    </location>
</feature>
<organism evidence="4 5">
    <name type="scientific">Methanobacterium paludis (strain DSM 25820 / JCM 18151 / SWAN1)</name>
    <dbReference type="NCBI Taxonomy" id="868131"/>
    <lineage>
        <taxon>Archaea</taxon>
        <taxon>Methanobacteriati</taxon>
        <taxon>Methanobacteriota</taxon>
        <taxon>Methanomada group</taxon>
        <taxon>Methanobacteria</taxon>
        <taxon>Methanobacteriales</taxon>
        <taxon>Methanobacteriaceae</taxon>
        <taxon>Methanobacterium</taxon>
    </lineage>
</organism>
<dbReference type="EMBL" id="CP002772">
    <property type="protein sequence ID" value="AEG18903.1"/>
    <property type="molecule type" value="Genomic_DNA"/>
</dbReference>
<accession>F6D5V0</accession>
<feature type="transmembrane region" description="Helical" evidence="2">
    <location>
        <begin position="173"/>
        <end position="191"/>
    </location>
</feature>
<protein>
    <recommendedName>
        <fullName evidence="3">Threonine/serine exporter-like N-terminal domain-containing protein</fullName>
    </recommendedName>
</protein>
<feature type="transmembrane region" description="Helical" evidence="2">
    <location>
        <begin position="20"/>
        <end position="42"/>
    </location>
</feature>
<gene>
    <name evidence="4" type="ordered locus">MSWAN_1894</name>
</gene>
<dbReference type="eggNOG" id="arCOG06476">
    <property type="taxonomic scope" value="Archaea"/>
</dbReference>
<name>F6D5V0_METPW</name>
<proteinExistence type="inferred from homology"/>
<feature type="domain" description="Threonine/serine exporter-like N-terminal" evidence="3">
    <location>
        <begin position="20"/>
        <end position="257"/>
    </location>
</feature>